<keyword evidence="2" id="KW-1185">Reference proteome</keyword>
<organism evidence="1 2">
    <name type="scientific">Pelotalea chapellei</name>
    <dbReference type="NCBI Taxonomy" id="44671"/>
    <lineage>
        <taxon>Bacteria</taxon>
        <taxon>Pseudomonadati</taxon>
        <taxon>Thermodesulfobacteriota</taxon>
        <taxon>Desulfuromonadia</taxon>
        <taxon>Geobacterales</taxon>
        <taxon>Geobacteraceae</taxon>
        <taxon>Pelotalea</taxon>
    </lineage>
</organism>
<reference evidence="1 2" key="1">
    <citation type="submission" date="2021-05" db="EMBL/GenBank/DDBJ databases">
        <title>The draft genome of Geobacter chapellei DSM 13688.</title>
        <authorList>
            <person name="Xu Z."/>
            <person name="Masuda Y."/>
            <person name="Itoh H."/>
            <person name="Senoo K."/>
        </authorList>
    </citation>
    <scope>NUCLEOTIDE SEQUENCE [LARGE SCALE GENOMIC DNA]</scope>
    <source>
        <strain evidence="1 2">DSM 13688</strain>
    </source>
</reference>
<sequence length="67" mass="7546">MLHDKHDKIRAYVTNLDDSTEEQAKFKASLLDLLNQSQQLSEEIAALINRQGQYLDGQEAVTATAEQ</sequence>
<evidence type="ECO:0000313" key="2">
    <source>
        <dbReference type="Proteomes" id="UP000784128"/>
    </source>
</evidence>
<accession>A0ABS5UDA4</accession>
<gene>
    <name evidence="1" type="ORF">KJB30_17685</name>
</gene>
<dbReference type="EMBL" id="JAHDYS010000031">
    <property type="protein sequence ID" value="MBT1073615.1"/>
    <property type="molecule type" value="Genomic_DNA"/>
</dbReference>
<evidence type="ECO:0000313" key="1">
    <source>
        <dbReference type="EMBL" id="MBT1073615.1"/>
    </source>
</evidence>
<name>A0ABS5UDA4_9BACT</name>
<comment type="caution">
    <text evidence="1">The sequence shown here is derived from an EMBL/GenBank/DDBJ whole genome shotgun (WGS) entry which is preliminary data.</text>
</comment>
<dbReference type="RefSeq" id="WP_214301699.1">
    <property type="nucleotide sequence ID" value="NZ_JAHDYS010000031.1"/>
</dbReference>
<proteinExistence type="predicted"/>
<protein>
    <submittedName>
        <fullName evidence="1">Uncharacterized protein</fullName>
    </submittedName>
</protein>
<dbReference type="Proteomes" id="UP000784128">
    <property type="component" value="Unassembled WGS sequence"/>
</dbReference>